<evidence type="ECO:0000313" key="2">
    <source>
        <dbReference type="EMBL" id="SVB28349.1"/>
    </source>
</evidence>
<dbReference type="PANTHER" id="PTHR21043">
    <property type="entry name" value="IOJAP SUPERFAMILY ORTHOLOG"/>
    <property type="match status" value="1"/>
</dbReference>
<organism evidence="2">
    <name type="scientific">marine metagenome</name>
    <dbReference type="NCBI Taxonomy" id="408172"/>
    <lineage>
        <taxon>unclassified sequences</taxon>
        <taxon>metagenomes</taxon>
        <taxon>ecological metagenomes</taxon>
    </lineage>
</organism>
<comment type="similarity">
    <text evidence="1">Belongs to the Iojap/RsfS family.</text>
</comment>
<dbReference type="GO" id="GO:0090071">
    <property type="term" value="P:negative regulation of ribosome biogenesis"/>
    <property type="evidence" value="ECO:0007669"/>
    <property type="project" value="TreeGrafter"/>
</dbReference>
<dbReference type="NCBIfam" id="TIGR00090">
    <property type="entry name" value="rsfS_iojap_ybeB"/>
    <property type="match status" value="1"/>
</dbReference>
<dbReference type="GO" id="GO:0043023">
    <property type="term" value="F:ribosomal large subunit binding"/>
    <property type="evidence" value="ECO:0007669"/>
    <property type="project" value="TreeGrafter"/>
</dbReference>
<protein>
    <recommendedName>
        <fullName evidence="3">Ribosomal silencing factor RsfS</fullName>
    </recommendedName>
</protein>
<dbReference type="Pfam" id="PF02410">
    <property type="entry name" value="RsfS"/>
    <property type="match status" value="1"/>
</dbReference>
<gene>
    <name evidence="2" type="ORF">METZ01_LOCUS181203</name>
</gene>
<name>A0A382CR60_9ZZZZ</name>
<dbReference type="InterPro" id="IPR043519">
    <property type="entry name" value="NT_sf"/>
</dbReference>
<dbReference type="PANTHER" id="PTHR21043:SF0">
    <property type="entry name" value="MITOCHONDRIAL ASSEMBLY OF RIBOSOMAL LARGE SUBUNIT PROTEIN 1"/>
    <property type="match status" value="1"/>
</dbReference>
<reference evidence="2" key="1">
    <citation type="submission" date="2018-05" db="EMBL/GenBank/DDBJ databases">
        <authorList>
            <person name="Lanie J.A."/>
            <person name="Ng W.-L."/>
            <person name="Kazmierczak K.M."/>
            <person name="Andrzejewski T.M."/>
            <person name="Davidsen T.M."/>
            <person name="Wayne K.J."/>
            <person name="Tettelin H."/>
            <person name="Glass J.I."/>
            <person name="Rusch D."/>
            <person name="Podicherti R."/>
            <person name="Tsui H.-C.T."/>
            <person name="Winkler M.E."/>
        </authorList>
    </citation>
    <scope>NUCLEOTIDE SEQUENCE</scope>
</reference>
<dbReference type="HAMAP" id="MF_01477">
    <property type="entry name" value="Iojap_RsfS"/>
    <property type="match status" value="1"/>
</dbReference>
<dbReference type="EMBL" id="UINC01035635">
    <property type="protein sequence ID" value="SVB28349.1"/>
    <property type="molecule type" value="Genomic_DNA"/>
</dbReference>
<dbReference type="AlphaFoldDB" id="A0A382CR60"/>
<dbReference type="InterPro" id="IPR004394">
    <property type="entry name" value="Iojap/RsfS/C7orf30"/>
</dbReference>
<sequence>MESKELALTCARLADNKKAENITLLDLREFSSVADYFVIVTGANEPHLRAIVDEITERLRENYSIRPFSTEGARVTPWVVLDLIDVLVHVMNDKFRELYDLEGLWGDAKRIEFEPEPSPVAAES</sequence>
<dbReference type="Gene3D" id="3.30.460.10">
    <property type="entry name" value="Beta Polymerase, domain 2"/>
    <property type="match status" value="1"/>
</dbReference>
<accession>A0A382CR60</accession>
<proteinExistence type="inferred from homology"/>
<evidence type="ECO:0000256" key="1">
    <source>
        <dbReference type="ARBA" id="ARBA00010574"/>
    </source>
</evidence>
<dbReference type="SUPFAM" id="SSF81301">
    <property type="entry name" value="Nucleotidyltransferase"/>
    <property type="match status" value="1"/>
</dbReference>
<evidence type="ECO:0008006" key="3">
    <source>
        <dbReference type="Google" id="ProtNLM"/>
    </source>
</evidence>
<dbReference type="GO" id="GO:0017148">
    <property type="term" value="P:negative regulation of translation"/>
    <property type="evidence" value="ECO:0007669"/>
    <property type="project" value="TreeGrafter"/>
</dbReference>